<evidence type="ECO:0000256" key="1">
    <source>
        <dbReference type="SAM" id="Phobius"/>
    </source>
</evidence>
<dbReference type="RefSeq" id="WP_096256518.1">
    <property type="nucleotide sequence ID" value="NZ_JBQQGH010000085.1"/>
</dbReference>
<comment type="caution">
    <text evidence="2">The sequence shown here is derived from an EMBL/GenBank/DDBJ whole genome shotgun (WGS) entry which is preliminary data.</text>
</comment>
<keyword evidence="1" id="KW-1133">Transmembrane helix</keyword>
<dbReference type="Proteomes" id="UP000235739">
    <property type="component" value="Unassembled WGS sequence"/>
</dbReference>
<reference evidence="2 3" key="1">
    <citation type="journal article" date="2017" name="Elife">
        <title>Extensive horizontal gene transfer in cheese-associated bacteria.</title>
        <authorList>
            <person name="Bonham K.S."/>
            <person name="Wolfe B.E."/>
            <person name="Dutton R.J."/>
        </authorList>
    </citation>
    <scope>NUCLEOTIDE SEQUENCE [LARGE SCALE GENOMIC DNA]</scope>
    <source>
        <strain evidence="2 3">JB182</strain>
    </source>
</reference>
<sequence>MNENYFLIRPDTRGWDALPLCPRPWRQMLIACAIVLITTVTSFIEARAWEDPPAEYWQHTYQIVDMFGFSATLVALFFSLTGWFFGRLAVAMAPIILLYAAIPYSLDTTENSAIWWAGAIAAALWWLVQTKFSLRQIHAVRNLATESSTGASLELGPDAQMSLKRLKKRSLSWAATLSSIATFFWLATAMALPTVVGRTLQELEDLALSDYLGTAAAAVSILALAQWHRYGWRFLARRRVGNMVWHVPIVGGPVEGLWSSLSEDAGMVPFDHARSLTSCTCTNDFIRANPDEVDLYGDTSITASVYCPVHGIDQINSLTPEQFRSKATNTWLWDEDSLLPISTQAEVDRTLLIGYVGNSFIGLPAHFANDTAEIQPDTGYFVEERDPQINESQWERPLPPLSGVVDRIDLRPAGLGGHAIRYQHGRAWFETTRDADARRKPPTAAE</sequence>
<feature type="transmembrane region" description="Helical" evidence="1">
    <location>
        <begin position="28"/>
        <end position="49"/>
    </location>
</feature>
<proteinExistence type="predicted"/>
<protein>
    <submittedName>
        <fullName evidence="2">Sodium-translocating pyrophosphatase</fullName>
    </submittedName>
</protein>
<feature type="transmembrane region" description="Helical" evidence="1">
    <location>
        <begin position="112"/>
        <end position="128"/>
    </location>
</feature>
<keyword evidence="1" id="KW-0472">Membrane</keyword>
<evidence type="ECO:0000313" key="3">
    <source>
        <dbReference type="Proteomes" id="UP000235739"/>
    </source>
</evidence>
<evidence type="ECO:0000313" key="2">
    <source>
        <dbReference type="EMBL" id="PMQ18793.1"/>
    </source>
</evidence>
<gene>
    <name evidence="2" type="ORF">CIK84_15465</name>
</gene>
<keyword evidence="1" id="KW-0812">Transmembrane</keyword>
<accession>A0A2N7RY23</accession>
<dbReference type="EMBL" id="PNQX01000003">
    <property type="protein sequence ID" value="PMQ18793.1"/>
    <property type="molecule type" value="Genomic_DNA"/>
</dbReference>
<feature type="transmembrane region" description="Helical" evidence="1">
    <location>
        <begin position="88"/>
        <end position="106"/>
    </location>
</feature>
<name>A0A2N7RY23_9MICC</name>
<dbReference type="AlphaFoldDB" id="A0A2N7RY23"/>
<feature type="transmembrane region" description="Helical" evidence="1">
    <location>
        <begin position="61"/>
        <end position="81"/>
    </location>
</feature>
<organism evidence="2 3">
    <name type="scientific">Glutamicibacter arilaitensis</name>
    <dbReference type="NCBI Taxonomy" id="256701"/>
    <lineage>
        <taxon>Bacteria</taxon>
        <taxon>Bacillati</taxon>
        <taxon>Actinomycetota</taxon>
        <taxon>Actinomycetes</taxon>
        <taxon>Micrococcales</taxon>
        <taxon>Micrococcaceae</taxon>
        <taxon>Glutamicibacter</taxon>
    </lineage>
</organism>
<feature type="transmembrane region" description="Helical" evidence="1">
    <location>
        <begin position="211"/>
        <end position="230"/>
    </location>
</feature>
<feature type="transmembrane region" description="Helical" evidence="1">
    <location>
        <begin position="171"/>
        <end position="191"/>
    </location>
</feature>